<evidence type="ECO:0000259" key="1">
    <source>
        <dbReference type="Pfam" id="PF00561"/>
    </source>
</evidence>
<dbReference type="Gene3D" id="3.40.50.1820">
    <property type="entry name" value="alpha/beta hydrolase"/>
    <property type="match status" value="1"/>
</dbReference>
<feature type="domain" description="AB hydrolase-1" evidence="1">
    <location>
        <begin position="87"/>
        <end position="192"/>
    </location>
</feature>
<protein>
    <submittedName>
        <fullName evidence="2">Pimeloyl-ACP methyl ester carboxylesterase</fullName>
    </submittedName>
</protein>
<dbReference type="PANTHER" id="PTHR43689">
    <property type="entry name" value="HYDROLASE"/>
    <property type="match status" value="1"/>
</dbReference>
<dbReference type="Proteomes" id="UP000316083">
    <property type="component" value="Unassembled WGS sequence"/>
</dbReference>
<organism evidence="2 3">
    <name type="scientific">Azospirillum brasilense</name>
    <dbReference type="NCBI Taxonomy" id="192"/>
    <lineage>
        <taxon>Bacteria</taxon>
        <taxon>Pseudomonadati</taxon>
        <taxon>Pseudomonadota</taxon>
        <taxon>Alphaproteobacteria</taxon>
        <taxon>Rhodospirillales</taxon>
        <taxon>Azospirillaceae</taxon>
        <taxon>Azospirillum</taxon>
    </lineage>
</organism>
<dbReference type="AlphaFoldDB" id="A0A560AE56"/>
<comment type="caution">
    <text evidence="2">The sequence shown here is derived from an EMBL/GenBank/DDBJ whole genome shotgun (WGS) entry which is preliminary data.</text>
</comment>
<name>A0A560AE56_AZOBR</name>
<evidence type="ECO:0000313" key="3">
    <source>
        <dbReference type="Proteomes" id="UP000316083"/>
    </source>
</evidence>
<gene>
    <name evidence="2" type="ORF">FBZ82_1316</name>
</gene>
<dbReference type="InterPro" id="IPR029058">
    <property type="entry name" value="AB_hydrolase_fold"/>
</dbReference>
<dbReference type="Pfam" id="PF00561">
    <property type="entry name" value="Abhydrolase_1"/>
    <property type="match status" value="1"/>
</dbReference>
<proteinExistence type="predicted"/>
<dbReference type="InterPro" id="IPR000073">
    <property type="entry name" value="AB_hydrolase_1"/>
</dbReference>
<dbReference type="SUPFAM" id="SSF53474">
    <property type="entry name" value="alpha/beta-Hydrolases"/>
    <property type="match status" value="1"/>
</dbReference>
<reference evidence="2 3" key="1">
    <citation type="submission" date="2019-06" db="EMBL/GenBank/DDBJ databases">
        <title>Genomic Encyclopedia of Type Strains, Phase IV (KMG-V): Genome sequencing to study the core and pangenomes of soil and plant-associated prokaryotes.</title>
        <authorList>
            <person name="Whitman W."/>
        </authorList>
    </citation>
    <scope>NUCLEOTIDE SEQUENCE [LARGE SCALE GENOMIC DNA]</scope>
    <source>
        <strain evidence="2 3">BR 11796</strain>
    </source>
</reference>
<sequence length="313" mass="34007">MSCDWVAWTAFLSARRRGRAGGKGGFDSFPRVFGGTSRHNGCPLDRNAPAMPTQNQAPATEAEWWIRTAEGALFAKSWTPDAAGAAPIILFHDSLGSVDLWRSFPQRLAAETNRRVIAYDRLGFGRSDAHPGRLALDFVAAEARDGIPPLCDQLGVSEFIACGHSVGGGMAVETAARFPERCRALVTIAAQAFVEERTLAGIRDAKGDFQDPANVARLARYHGDKARWVLDAWTETWLSPAFADWTLDRALAAVRCPVLALHGDRDEYGSSAHPERIAAGRGAARLLPDTGHVPHREQETLVVDAIRNFLNGV</sequence>
<evidence type="ECO:0000313" key="2">
    <source>
        <dbReference type="EMBL" id="TWA58606.1"/>
    </source>
</evidence>
<dbReference type="EMBL" id="VITF01000031">
    <property type="protein sequence ID" value="TWA58606.1"/>
    <property type="molecule type" value="Genomic_DNA"/>
</dbReference>
<dbReference type="PANTHER" id="PTHR43689:SF8">
    <property type="entry name" value="ALPHA_BETA-HYDROLASES SUPERFAMILY PROTEIN"/>
    <property type="match status" value="1"/>
</dbReference>
<dbReference type="PRINTS" id="PR00111">
    <property type="entry name" value="ABHYDROLASE"/>
</dbReference>
<accession>A0A560AE56</accession>